<name>A0A316MH41_9CLOT</name>
<keyword evidence="2" id="KW-0808">Transferase</keyword>
<gene>
    <name evidence="2" type="ORF">DBY38_00325</name>
</gene>
<dbReference type="Gene3D" id="3.40.630.30">
    <property type="match status" value="1"/>
</dbReference>
<dbReference type="Proteomes" id="UP000246114">
    <property type="component" value="Unassembled WGS sequence"/>
</dbReference>
<accession>A0A316MH41</accession>
<dbReference type="PANTHER" id="PTHR43415">
    <property type="entry name" value="SPERMIDINE N(1)-ACETYLTRANSFERASE"/>
    <property type="match status" value="1"/>
</dbReference>
<protein>
    <submittedName>
        <fullName evidence="2">N-acetyltransferase</fullName>
    </submittedName>
</protein>
<dbReference type="CDD" id="cd04301">
    <property type="entry name" value="NAT_SF"/>
    <property type="match status" value="1"/>
</dbReference>
<evidence type="ECO:0000313" key="3">
    <source>
        <dbReference type="Proteomes" id="UP000246114"/>
    </source>
</evidence>
<comment type="caution">
    <text evidence="2">The sequence shown here is derived from an EMBL/GenBank/DDBJ whole genome shotgun (WGS) entry which is preliminary data.</text>
</comment>
<organism evidence="2 3">
    <name type="scientific">Clostridium cadaveris</name>
    <dbReference type="NCBI Taxonomy" id="1529"/>
    <lineage>
        <taxon>Bacteria</taxon>
        <taxon>Bacillati</taxon>
        <taxon>Bacillota</taxon>
        <taxon>Clostridia</taxon>
        <taxon>Eubacteriales</taxon>
        <taxon>Clostridiaceae</taxon>
        <taxon>Clostridium</taxon>
    </lineage>
</organism>
<dbReference type="PROSITE" id="PS51186">
    <property type="entry name" value="GNAT"/>
    <property type="match status" value="1"/>
</dbReference>
<sequence>MAKRNIEYELNNEKLVIRNASESDAEELIKLIDQIDSETIFLTREPGEFNISVEEEIKLIRKWENSKNDLVLLAEVDGKIVGSCGVHGNTKKRLSHKVDIGISIEKEYWGIGIGKKLLREAINWCGENNIEKACLCVDVENKRAINLYKSLGFVIEGELKNDIKLVDGSYRDAYIMGLFL</sequence>
<dbReference type="EMBL" id="QAMZ01000003">
    <property type="protein sequence ID" value="PWL55773.1"/>
    <property type="molecule type" value="Genomic_DNA"/>
</dbReference>
<dbReference type="Pfam" id="PF00583">
    <property type="entry name" value="Acetyltransf_1"/>
    <property type="match status" value="1"/>
</dbReference>
<dbReference type="SUPFAM" id="SSF55729">
    <property type="entry name" value="Acyl-CoA N-acyltransferases (Nat)"/>
    <property type="match status" value="1"/>
</dbReference>
<reference evidence="2 3" key="1">
    <citation type="submission" date="2018-03" db="EMBL/GenBank/DDBJ databases">
        <title>The uncultured portion of the human microbiome is neutrally assembled.</title>
        <authorList>
            <person name="Jeraldo P."/>
            <person name="Boardman L."/>
            <person name="White B.A."/>
            <person name="Nelson H."/>
            <person name="Goldenfeld N."/>
            <person name="Chia N."/>
        </authorList>
    </citation>
    <scope>NUCLEOTIDE SEQUENCE [LARGE SCALE GENOMIC DNA]</scope>
    <source>
        <strain evidence="2">CIM:MAG 903</strain>
    </source>
</reference>
<dbReference type="InterPro" id="IPR016181">
    <property type="entry name" value="Acyl_CoA_acyltransferase"/>
</dbReference>
<dbReference type="GO" id="GO:0016747">
    <property type="term" value="F:acyltransferase activity, transferring groups other than amino-acyl groups"/>
    <property type="evidence" value="ECO:0007669"/>
    <property type="project" value="InterPro"/>
</dbReference>
<evidence type="ECO:0000313" key="2">
    <source>
        <dbReference type="EMBL" id="PWL55773.1"/>
    </source>
</evidence>
<dbReference type="AlphaFoldDB" id="A0A316MH41"/>
<dbReference type="PANTHER" id="PTHR43415:SF3">
    <property type="entry name" value="GNAT-FAMILY ACETYLTRANSFERASE"/>
    <property type="match status" value="1"/>
</dbReference>
<feature type="domain" description="N-acetyltransferase" evidence="1">
    <location>
        <begin position="15"/>
        <end position="180"/>
    </location>
</feature>
<evidence type="ECO:0000259" key="1">
    <source>
        <dbReference type="PROSITE" id="PS51186"/>
    </source>
</evidence>
<dbReference type="InterPro" id="IPR000182">
    <property type="entry name" value="GNAT_dom"/>
</dbReference>
<proteinExistence type="predicted"/>